<gene>
    <name evidence="5" type="ORF">D5R93_09955</name>
</gene>
<dbReference type="EMBL" id="CP032514">
    <property type="protein sequence ID" value="AYD90248.1"/>
    <property type="molecule type" value="Genomic_DNA"/>
</dbReference>
<dbReference type="InterPro" id="IPR050194">
    <property type="entry name" value="Glycosyltransferase_grp1"/>
</dbReference>
<feature type="domain" description="Glycosyltransferase subfamily 4-like N-terminal" evidence="4">
    <location>
        <begin position="35"/>
        <end position="224"/>
    </location>
</feature>
<keyword evidence="1" id="KW-0328">Glycosyltransferase</keyword>
<proteinExistence type="predicted"/>
<evidence type="ECO:0000256" key="2">
    <source>
        <dbReference type="ARBA" id="ARBA00022679"/>
    </source>
</evidence>
<dbReference type="PANTHER" id="PTHR45947">
    <property type="entry name" value="SULFOQUINOVOSYL TRANSFERASE SQD2"/>
    <property type="match status" value="1"/>
</dbReference>
<evidence type="ECO:0000256" key="3">
    <source>
        <dbReference type="SAM" id="MobiDB-lite"/>
    </source>
</evidence>
<protein>
    <submittedName>
        <fullName evidence="5">Glycosyltransferase</fullName>
    </submittedName>
</protein>
<keyword evidence="2" id="KW-0808">Transferase</keyword>
<keyword evidence="6" id="KW-1185">Reference proteome</keyword>
<dbReference type="Proteomes" id="UP000273001">
    <property type="component" value="Chromosome"/>
</dbReference>
<dbReference type="InterPro" id="IPR028098">
    <property type="entry name" value="Glyco_trans_4-like_N"/>
</dbReference>
<dbReference type="SUPFAM" id="SSF53756">
    <property type="entry name" value="UDP-Glycosyltransferase/glycogen phosphorylase"/>
    <property type="match status" value="2"/>
</dbReference>
<evidence type="ECO:0000259" key="4">
    <source>
        <dbReference type="Pfam" id="PF13439"/>
    </source>
</evidence>
<organism evidence="5 6">
    <name type="scientific">Actinomyces lilanjuaniae</name>
    <dbReference type="NCBI Taxonomy" id="2321394"/>
    <lineage>
        <taxon>Bacteria</taxon>
        <taxon>Bacillati</taxon>
        <taxon>Actinomycetota</taxon>
        <taxon>Actinomycetes</taxon>
        <taxon>Actinomycetales</taxon>
        <taxon>Actinomycetaceae</taxon>
        <taxon>Actinomyces</taxon>
    </lineage>
</organism>
<name>A0ABM6Z4W8_9ACTO</name>
<dbReference type="Pfam" id="PF13692">
    <property type="entry name" value="Glyco_trans_1_4"/>
    <property type="match status" value="2"/>
</dbReference>
<feature type="region of interest" description="Disordered" evidence="3">
    <location>
        <begin position="868"/>
        <end position="909"/>
    </location>
</feature>
<feature type="compositionally biased region" description="Low complexity" evidence="3">
    <location>
        <begin position="632"/>
        <end position="641"/>
    </location>
</feature>
<sequence>MDQQAGTGTGSIGLMRIVQVSAHYPPNFVSGGTLVPQRIARLTSAQGHDSYVYAGYLDDQRRPLETWTETDEAGVAVTWLVTTPWTGWDDPFNYDNPGAAQAFARWLEGVRPDVVHVHSLQTLGVGLVEAARASGARVVLTMHDFWWFCSRQFLVDHQMHPCSLVVECGSCDCDSHPRLRGRRERLRRALEAVDLVLAPSRSAARVLVANGVDPDRVRVNENGLPDAQLERLGPEPRPRVGTGPLRVMYAGGDQEMKGVDVLTRSARLVGEHSGLLLDAYGVERARPGLPSWFRPRPSFSPDSLLEVLEDHDLLVLPSVMRESHSILTREALAAGLGVVCTDTLGPEEAVTEGVNGHVVPAGDAQALAEVLHRLAQDPQRARRLTGQGSASPIRSVTQQGAELLSTYEELCDDAFGSPGVVCAPQEHRDIARAQAQLLRRVLFVVGIDGAPLRYRAYLPAEALRMRGHEVEVRHYRDPRLRTEVLQADAIVLYRVPATTQVLDLIAAVKERPAAVPVLYDVDDLIFDPSLRGQLEGLEGLSAREERLWWHGVERYRTTLEACDGFIGSTEVLCQEATRLAHLPAYRYANGVGALLARASDRVVREDDMAARGARTPPARVVSARATRGIPGATGAQAAGTAEQDRSGTGSGDNAGRGSSETTVSIGYFSGTTTHDADWAAVEPAVVAVMRRHPHVRLVLGGHLRPTEALSPLAERVSTVPFTSWLELPRVLRDTDICLAPLTGDSVFNEAKSAIKWLEAALVGRPVVAAATGPFQEVVDHGRTGMLATTTEQWEEALEDLVGSQALRSRMGAMARREALLELSPLTQGRAYEKILVQAALRLRLEGRRQPSSWVPVADDEPFAAAPIALDPYGEDQPPQPCPPRLLPPVPAGSCGRPGPWPARRGLAPW</sequence>
<feature type="compositionally biased region" description="Pro residues" evidence="3">
    <location>
        <begin position="877"/>
        <end position="890"/>
    </location>
</feature>
<feature type="region of interest" description="Disordered" evidence="3">
    <location>
        <begin position="625"/>
        <end position="659"/>
    </location>
</feature>
<dbReference type="Pfam" id="PF13439">
    <property type="entry name" value="Glyco_transf_4"/>
    <property type="match status" value="1"/>
</dbReference>
<reference evidence="5 6" key="1">
    <citation type="submission" date="2018-09" db="EMBL/GenBank/DDBJ databases">
        <authorList>
            <person name="Li J."/>
        </authorList>
    </citation>
    <scope>NUCLEOTIDE SEQUENCE [LARGE SCALE GENOMIC DNA]</scope>
    <source>
        <strain evidence="5 6">2129</strain>
    </source>
</reference>
<evidence type="ECO:0000256" key="1">
    <source>
        <dbReference type="ARBA" id="ARBA00022676"/>
    </source>
</evidence>
<dbReference type="PANTHER" id="PTHR45947:SF13">
    <property type="entry name" value="TRANSFERASE"/>
    <property type="match status" value="1"/>
</dbReference>
<dbReference type="Gene3D" id="3.40.50.2000">
    <property type="entry name" value="Glycogen Phosphorylase B"/>
    <property type="match status" value="3"/>
</dbReference>
<evidence type="ECO:0000313" key="5">
    <source>
        <dbReference type="EMBL" id="AYD90248.1"/>
    </source>
</evidence>
<evidence type="ECO:0000313" key="6">
    <source>
        <dbReference type="Proteomes" id="UP000273001"/>
    </source>
</evidence>
<accession>A0ABM6Z4W8</accession>